<evidence type="ECO:0000256" key="4">
    <source>
        <dbReference type="ARBA" id="ARBA00022771"/>
    </source>
</evidence>
<feature type="region of interest" description="Disordered" evidence="10">
    <location>
        <begin position="144"/>
        <end position="164"/>
    </location>
</feature>
<dbReference type="InterPro" id="IPR013087">
    <property type="entry name" value="Znf_C2H2_type"/>
</dbReference>
<dbReference type="PANTHER" id="PTHR24399">
    <property type="entry name" value="ZINC FINGER AND BTB DOMAIN-CONTAINING"/>
    <property type="match status" value="1"/>
</dbReference>
<evidence type="ECO:0000259" key="11">
    <source>
        <dbReference type="PROSITE" id="PS50157"/>
    </source>
</evidence>
<feature type="domain" description="C2H2-type" evidence="11">
    <location>
        <begin position="175"/>
        <end position="203"/>
    </location>
</feature>
<dbReference type="PANTHER" id="PTHR24399:SF23">
    <property type="entry name" value="C2H2-TYPE DOMAIN-CONTAINING PROTEIN"/>
    <property type="match status" value="1"/>
</dbReference>
<dbReference type="GO" id="GO:0001227">
    <property type="term" value="F:DNA-binding transcription repressor activity, RNA polymerase II-specific"/>
    <property type="evidence" value="ECO:0007669"/>
    <property type="project" value="TreeGrafter"/>
</dbReference>
<dbReference type="GO" id="GO:0000978">
    <property type="term" value="F:RNA polymerase II cis-regulatory region sequence-specific DNA binding"/>
    <property type="evidence" value="ECO:0007669"/>
    <property type="project" value="TreeGrafter"/>
</dbReference>
<feature type="domain" description="C2H2-type" evidence="11">
    <location>
        <begin position="101"/>
        <end position="129"/>
    </location>
</feature>
<keyword evidence="8" id="KW-0539">Nucleus</keyword>
<dbReference type="SUPFAM" id="SSF57667">
    <property type="entry name" value="beta-beta-alpha zinc fingers"/>
    <property type="match status" value="2"/>
</dbReference>
<feature type="domain" description="C2H2-type" evidence="11">
    <location>
        <begin position="204"/>
        <end position="231"/>
    </location>
</feature>
<name>A0AAE1UHS4_9EUCA</name>
<evidence type="ECO:0000256" key="9">
    <source>
        <dbReference type="PROSITE-ProRule" id="PRU00042"/>
    </source>
</evidence>
<feature type="compositionally biased region" description="Basic residues" evidence="10">
    <location>
        <begin position="144"/>
        <end position="154"/>
    </location>
</feature>
<dbReference type="PROSITE" id="PS50157">
    <property type="entry name" value="ZINC_FINGER_C2H2_2"/>
    <property type="match status" value="4"/>
</dbReference>
<evidence type="ECO:0000256" key="3">
    <source>
        <dbReference type="ARBA" id="ARBA00022737"/>
    </source>
</evidence>
<keyword evidence="6" id="KW-0805">Transcription regulation</keyword>
<evidence type="ECO:0000256" key="1">
    <source>
        <dbReference type="ARBA" id="ARBA00004123"/>
    </source>
</evidence>
<dbReference type="AlphaFoldDB" id="A0AAE1UHS4"/>
<feature type="region of interest" description="Disordered" evidence="10">
    <location>
        <begin position="245"/>
        <end position="335"/>
    </location>
</feature>
<evidence type="ECO:0000256" key="10">
    <source>
        <dbReference type="SAM" id="MobiDB-lite"/>
    </source>
</evidence>
<dbReference type="SMART" id="SM00355">
    <property type="entry name" value="ZnF_C2H2"/>
    <property type="match status" value="4"/>
</dbReference>
<dbReference type="EMBL" id="JAWZYT010000374">
    <property type="protein sequence ID" value="KAK4324197.1"/>
    <property type="molecule type" value="Genomic_DNA"/>
</dbReference>
<feature type="domain" description="C2H2-type" evidence="11">
    <location>
        <begin position="130"/>
        <end position="158"/>
    </location>
</feature>
<dbReference type="GO" id="GO:0005694">
    <property type="term" value="C:chromosome"/>
    <property type="evidence" value="ECO:0007669"/>
    <property type="project" value="UniProtKB-ARBA"/>
</dbReference>
<dbReference type="Proteomes" id="UP001292094">
    <property type="component" value="Unassembled WGS sequence"/>
</dbReference>
<protein>
    <recommendedName>
        <fullName evidence="11">C2H2-type domain-containing protein</fullName>
    </recommendedName>
</protein>
<evidence type="ECO:0000313" key="12">
    <source>
        <dbReference type="EMBL" id="KAK4324197.1"/>
    </source>
</evidence>
<dbReference type="GO" id="GO:0005654">
    <property type="term" value="C:nucleoplasm"/>
    <property type="evidence" value="ECO:0007669"/>
    <property type="project" value="TreeGrafter"/>
</dbReference>
<keyword evidence="3" id="KW-0677">Repeat</keyword>
<dbReference type="InterPro" id="IPR036236">
    <property type="entry name" value="Znf_C2H2_sf"/>
</dbReference>
<feature type="compositionally biased region" description="Polar residues" evidence="10">
    <location>
        <begin position="245"/>
        <end position="288"/>
    </location>
</feature>
<comment type="caution">
    <text evidence="12">The sequence shown here is derived from an EMBL/GenBank/DDBJ whole genome shotgun (WGS) entry which is preliminary data.</text>
</comment>
<proteinExistence type="predicted"/>
<gene>
    <name evidence="12" type="ORF">Pmani_005199</name>
</gene>
<evidence type="ECO:0000256" key="8">
    <source>
        <dbReference type="ARBA" id="ARBA00023242"/>
    </source>
</evidence>
<keyword evidence="13" id="KW-1185">Reference proteome</keyword>
<evidence type="ECO:0000256" key="2">
    <source>
        <dbReference type="ARBA" id="ARBA00022723"/>
    </source>
</evidence>
<sequence length="362" mass="40581">MRTSGEAWTHYCWALWSMKLEAAQFPLVPTVAACSASPGSSPDTSGLTLEKNLTHVHTVRIEPAERLMWRNTANGDISMDPNLTPQNYGYEVNRGREAAPYVCPYCRAVSFSSMSDLRRHVRIHTGEKPYACPYCHYRAKRTTHLQDHMRRRHPSPRDRNPEHTLSTHTLAGEQLVCPYCHRSTFKQRSDLKRHIRRHTGEKPYTCPLCNYKAGRSDYINDHLVRHHAQEPRHPRRLIQHVVQTPHSPLESHSTSNTPLPQLTMESSTHTTPLQSTEHLPSPSCTINLLPTPSASHSPPVPPSQYAVHPPVLQSTPGSPLSVVHSPPRSSSPHVPVSPLVPHLILLGPVLQEPSSPSQPESP</sequence>
<evidence type="ECO:0000313" key="13">
    <source>
        <dbReference type="Proteomes" id="UP001292094"/>
    </source>
</evidence>
<evidence type="ECO:0000256" key="6">
    <source>
        <dbReference type="ARBA" id="ARBA00023015"/>
    </source>
</evidence>
<keyword evidence="7" id="KW-0804">Transcription</keyword>
<keyword evidence="4 9" id="KW-0863">Zinc-finger</keyword>
<dbReference type="GO" id="GO:0045893">
    <property type="term" value="P:positive regulation of DNA-templated transcription"/>
    <property type="evidence" value="ECO:0007669"/>
    <property type="project" value="UniProtKB-ARBA"/>
</dbReference>
<dbReference type="FunFam" id="3.30.160.60:FF:001732">
    <property type="entry name" value="Zgc:162936"/>
    <property type="match status" value="1"/>
</dbReference>
<dbReference type="PROSITE" id="PS51257">
    <property type="entry name" value="PROKAR_LIPOPROTEIN"/>
    <property type="match status" value="1"/>
</dbReference>
<evidence type="ECO:0000256" key="5">
    <source>
        <dbReference type="ARBA" id="ARBA00022833"/>
    </source>
</evidence>
<comment type="subcellular location">
    <subcellularLocation>
        <location evidence="1">Nucleus</location>
    </subcellularLocation>
</comment>
<organism evidence="12 13">
    <name type="scientific">Petrolisthes manimaculis</name>
    <dbReference type="NCBI Taxonomy" id="1843537"/>
    <lineage>
        <taxon>Eukaryota</taxon>
        <taxon>Metazoa</taxon>
        <taxon>Ecdysozoa</taxon>
        <taxon>Arthropoda</taxon>
        <taxon>Crustacea</taxon>
        <taxon>Multicrustacea</taxon>
        <taxon>Malacostraca</taxon>
        <taxon>Eumalacostraca</taxon>
        <taxon>Eucarida</taxon>
        <taxon>Decapoda</taxon>
        <taxon>Pleocyemata</taxon>
        <taxon>Anomura</taxon>
        <taxon>Galatheoidea</taxon>
        <taxon>Porcellanidae</taxon>
        <taxon>Petrolisthes</taxon>
    </lineage>
</organism>
<reference evidence="12" key="1">
    <citation type="submission" date="2023-11" db="EMBL/GenBank/DDBJ databases">
        <title>Genome assemblies of two species of porcelain crab, Petrolisthes cinctipes and Petrolisthes manimaculis (Anomura: Porcellanidae).</title>
        <authorList>
            <person name="Angst P."/>
        </authorList>
    </citation>
    <scope>NUCLEOTIDE SEQUENCE</scope>
    <source>
        <strain evidence="12">PB745_02</strain>
        <tissue evidence="12">Gill</tissue>
    </source>
</reference>
<dbReference type="Gene3D" id="3.30.160.60">
    <property type="entry name" value="Classic Zinc Finger"/>
    <property type="match status" value="4"/>
</dbReference>
<dbReference type="GO" id="GO:0008270">
    <property type="term" value="F:zinc ion binding"/>
    <property type="evidence" value="ECO:0007669"/>
    <property type="project" value="UniProtKB-KW"/>
</dbReference>
<keyword evidence="2" id="KW-0479">Metal-binding</keyword>
<evidence type="ECO:0000256" key="7">
    <source>
        <dbReference type="ARBA" id="ARBA00023163"/>
    </source>
</evidence>
<keyword evidence="5" id="KW-0862">Zinc</keyword>
<dbReference type="Pfam" id="PF00096">
    <property type="entry name" value="zf-C2H2"/>
    <property type="match status" value="2"/>
</dbReference>
<feature type="compositionally biased region" description="Low complexity" evidence="10">
    <location>
        <begin position="318"/>
        <end position="335"/>
    </location>
</feature>
<accession>A0AAE1UHS4</accession>